<comment type="catalytic activity">
    <reaction evidence="8">
        <text>a (3R)-hydroxyacyl-[ACP] + UDP-N-acetyl-alpha-D-glucosamine = a UDP-3-O-[(3R)-3-hydroxyacyl]-N-acetyl-alpha-D-glucosamine + holo-[ACP]</text>
        <dbReference type="Rhea" id="RHEA:67812"/>
        <dbReference type="Rhea" id="RHEA-COMP:9685"/>
        <dbReference type="Rhea" id="RHEA-COMP:9945"/>
        <dbReference type="ChEBI" id="CHEBI:57705"/>
        <dbReference type="ChEBI" id="CHEBI:64479"/>
        <dbReference type="ChEBI" id="CHEBI:78827"/>
        <dbReference type="ChEBI" id="CHEBI:173225"/>
        <dbReference type="EC" id="2.3.1.129"/>
    </reaction>
</comment>
<dbReference type="PROSITE" id="PS00101">
    <property type="entry name" value="HEXAPEP_TRANSFERASES"/>
    <property type="match status" value="1"/>
</dbReference>
<reference evidence="10 11" key="1">
    <citation type="submission" date="2005-11" db="EMBL/GenBank/DDBJ databases">
        <title>The complete genome sequence of Lawsonia intracellularis: the causative agent of proliferative enteropathy.</title>
        <authorList>
            <person name="Kaur K."/>
            <person name="Zhang Q."/>
            <person name="Beckler D."/>
            <person name="Munir S."/>
            <person name="Li L."/>
            <person name="Kinsley K."/>
            <person name="Herron L."/>
            <person name="Peterson A."/>
            <person name="May B."/>
            <person name="Singh S."/>
            <person name="Gebhart C."/>
            <person name="Kapur V."/>
        </authorList>
    </citation>
    <scope>NUCLEOTIDE SEQUENCE [LARGE SCALE GENOMIC DNA]</scope>
    <source>
        <strain evidence="10 11">PHE/MN1-00</strain>
    </source>
</reference>
<dbReference type="NCBIfam" id="NF003657">
    <property type="entry name" value="PRK05289.1"/>
    <property type="match status" value="1"/>
</dbReference>
<dbReference type="HAMAP" id="MF_00387">
    <property type="entry name" value="LpxA"/>
    <property type="match status" value="1"/>
</dbReference>
<keyword evidence="6 8" id="KW-0443">Lipid metabolism</keyword>
<dbReference type="InterPro" id="IPR018357">
    <property type="entry name" value="Hexapep_transf_CS"/>
</dbReference>
<sequence length="273" mass="29602">MSVTIHPTAIIASSAQIGIDVTIGPYVIIEDDVNVGDRTYIDSHAVIKQYTRIGTDNHIHSHAMVGGQPQDLKFSGEITWLEIGNYNKIREFATLHRGTAGGGGITKIGNNNLFMAYTHVAHDCILGSNIVMSNCSTLAGHVHIDNFAILGGLSAVHQFCKIGEHAFIGGMTGISQDIPPWMLITGRKGIIHGPNLVGLRRANVPSTTIAAVKDTFKLIWKSTIPRPESLKTLEKKYPDVPEVQSIIRFIRNSERGVCNTASGSEPSDELDLL</sequence>
<dbReference type="Proteomes" id="UP000002430">
    <property type="component" value="Chromosome"/>
</dbReference>
<feature type="domain" description="UDP N-acetylglucosamine O-acyltransferase C-terminal" evidence="9">
    <location>
        <begin position="177"/>
        <end position="258"/>
    </location>
</feature>
<evidence type="ECO:0000256" key="7">
    <source>
        <dbReference type="ARBA" id="ARBA00023315"/>
    </source>
</evidence>
<dbReference type="KEGG" id="lip:LI1019"/>
<dbReference type="RefSeq" id="WP_011527102.1">
    <property type="nucleotide sequence ID" value="NC_008011.1"/>
</dbReference>
<evidence type="ECO:0000256" key="4">
    <source>
        <dbReference type="ARBA" id="ARBA00022679"/>
    </source>
</evidence>
<comment type="pathway">
    <text evidence="8">Glycolipid biosynthesis; lipid IV(A) biosynthesis; lipid IV(A) from (3R)-3-hydroxytetradecanoyl-[acyl-carrier-protein] and UDP-N-acetyl-alpha-D-glucosamine: step 1/6.</text>
</comment>
<evidence type="ECO:0000313" key="11">
    <source>
        <dbReference type="Proteomes" id="UP000002430"/>
    </source>
</evidence>
<dbReference type="GO" id="GO:0005737">
    <property type="term" value="C:cytoplasm"/>
    <property type="evidence" value="ECO:0007669"/>
    <property type="project" value="UniProtKB-SubCell"/>
</dbReference>
<dbReference type="STRING" id="363253.LI1019"/>
<dbReference type="PANTHER" id="PTHR43480:SF1">
    <property type="entry name" value="ACYL-[ACYL-CARRIER-PROTEIN]--UDP-N-ACETYLGLUCOSAMINE O-ACYLTRANSFERASE, MITOCHONDRIAL-RELATED"/>
    <property type="match status" value="1"/>
</dbReference>
<dbReference type="OrthoDB" id="9807278at2"/>
<dbReference type="InterPro" id="IPR011004">
    <property type="entry name" value="Trimer_LpxA-like_sf"/>
</dbReference>
<dbReference type="CDD" id="cd03351">
    <property type="entry name" value="LbH_UDP-GlcNAc_AT"/>
    <property type="match status" value="1"/>
</dbReference>
<dbReference type="EMBL" id="AM180252">
    <property type="protein sequence ID" value="CAJ55073.1"/>
    <property type="molecule type" value="Genomic_DNA"/>
</dbReference>
<dbReference type="InterPro" id="IPR029098">
    <property type="entry name" value="Acetyltransf_C"/>
</dbReference>
<keyword evidence="4 8" id="KW-0808">Transferase</keyword>
<dbReference type="InterPro" id="IPR037157">
    <property type="entry name" value="Acetyltransf_C_sf"/>
</dbReference>
<name>Q1MPK4_LAWIP</name>
<keyword evidence="11" id="KW-1185">Reference proteome</keyword>
<protein>
    <recommendedName>
        <fullName evidence="8">Acyl-[acyl-carrier-protein]--UDP-N-acetylglucosamine O-acyltransferase</fullName>
        <shortName evidence="8">UDP-N-acetylglucosamine acyltransferase</shortName>
        <ecNumber evidence="8">2.3.1.129</ecNumber>
    </recommendedName>
</protein>
<dbReference type="eggNOG" id="COG1043">
    <property type="taxonomic scope" value="Bacteria"/>
</dbReference>
<dbReference type="Gene3D" id="2.160.10.10">
    <property type="entry name" value="Hexapeptide repeat proteins"/>
    <property type="match status" value="1"/>
</dbReference>
<dbReference type="UniPathway" id="UPA00359">
    <property type="reaction ID" value="UER00477"/>
</dbReference>
<keyword evidence="2 8" id="KW-0444">Lipid biosynthesis</keyword>
<gene>
    <name evidence="8 10" type="primary">lpxA</name>
    <name evidence="10" type="ordered locus">LI1019</name>
</gene>
<evidence type="ECO:0000259" key="9">
    <source>
        <dbReference type="Pfam" id="PF13720"/>
    </source>
</evidence>
<comment type="subcellular location">
    <subcellularLocation>
        <location evidence="8">Cytoplasm</location>
    </subcellularLocation>
</comment>
<dbReference type="GO" id="GO:0009245">
    <property type="term" value="P:lipid A biosynthetic process"/>
    <property type="evidence" value="ECO:0007669"/>
    <property type="project" value="UniProtKB-UniRule"/>
</dbReference>
<dbReference type="Pfam" id="PF13720">
    <property type="entry name" value="Acetyltransf_11"/>
    <property type="match status" value="1"/>
</dbReference>
<dbReference type="EC" id="2.3.1.129" evidence="8"/>
<organism evidence="10 11">
    <name type="scientific">Lawsonia intracellularis (strain PHE/MN1-00)</name>
    <dbReference type="NCBI Taxonomy" id="363253"/>
    <lineage>
        <taxon>Bacteria</taxon>
        <taxon>Pseudomonadati</taxon>
        <taxon>Thermodesulfobacteriota</taxon>
        <taxon>Desulfovibrionia</taxon>
        <taxon>Desulfovibrionales</taxon>
        <taxon>Desulfovibrionaceae</taxon>
        <taxon>Lawsonia</taxon>
    </lineage>
</organism>
<comment type="function">
    <text evidence="8">Involved in the biosynthesis of lipid A, a phosphorylated glycolipid that anchors the lipopolysaccharide to the outer membrane of the cell.</text>
</comment>
<dbReference type="NCBIfam" id="TIGR01852">
    <property type="entry name" value="lipid_A_lpxA"/>
    <property type="match status" value="1"/>
</dbReference>
<evidence type="ECO:0000256" key="2">
    <source>
        <dbReference type="ARBA" id="ARBA00022516"/>
    </source>
</evidence>
<dbReference type="PIRSF" id="PIRSF000456">
    <property type="entry name" value="UDP-GlcNAc_acltr"/>
    <property type="match status" value="1"/>
</dbReference>
<keyword evidence="3 8" id="KW-0441">Lipid A biosynthesis</keyword>
<dbReference type="InterPro" id="IPR001451">
    <property type="entry name" value="Hexapep"/>
</dbReference>
<dbReference type="AlphaFoldDB" id="Q1MPK4"/>
<comment type="subunit">
    <text evidence="8">Homotrimer.</text>
</comment>
<accession>Q1MPK4</accession>
<dbReference type="PANTHER" id="PTHR43480">
    <property type="entry name" value="ACYL-[ACYL-CARRIER-PROTEIN]--UDP-N-ACETYLGLUCOSAMINE O-ACYLTRANSFERASE"/>
    <property type="match status" value="1"/>
</dbReference>
<dbReference type="GO" id="GO:0008780">
    <property type="term" value="F:acyl-[acyl-carrier-protein]-UDP-N-acetylglucosamine O-acyltransferase activity"/>
    <property type="evidence" value="ECO:0007669"/>
    <property type="project" value="UniProtKB-UniRule"/>
</dbReference>
<dbReference type="Gene3D" id="1.20.1180.10">
    <property type="entry name" value="Udp N-acetylglucosamine O-acyltransferase, C-terminal domain"/>
    <property type="match status" value="1"/>
</dbReference>
<evidence type="ECO:0000256" key="6">
    <source>
        <dbReference type="ARBA" id="ARBA00023098"/>
    </source>
</evidence>
<proteinExistence type="inferred from homology"/>
<evidence type="ECO:0000256" key="1">
    <source>
        <dbReference type="ARBA" id="ARBA00022490"/>
    </source>
</evidence>
<keyword evidence="5 8" id="KW-0677">Repeat</keyword>
<evidence type="ECO:0000256" key="8">
    <source>
        <dbReference type="HAMAP-Rule" id="MF_00387"/>
    </source>
</evidence>
<dbReference type="InterPro" id="IPR010137">
    <property type="entry name" value="Lipid_A_LpxA"/>
</dbReference>
<comment type="similarity">
    <text evidence="8">Belongs to the transferase hexapeptide repeat family. LpxA subfamily.</text>
</comment>
<dbReference type="HOGENOM" id="CLU_061249_0_0_7"/>
<dbReference type="SUPFAM" id="SSF51161">
    <property type="entry name" value="Trimeric LpxA-like enzymes"/>
    <property type="match status" value="1"/>
</dbReference>
<dbReference type="GO" id="GO:0016020">
    <property type="term" value="C:membrane"/>
    <property type="evidence" value="ECO:0007669"/>
    <property type="project" value="GOC"/>
</dbReference>
<evidence type="ECO:0000256" key="5">
    <source>
        <dbReference type="ARBA" id="ARBA00022737"/>
    </source>
</evidence>
<evidence type="ECO:0000256" key="3">
    <source>
        <dbReference type="ARBA" id="ARBA00022556"/>
    </source>
</evidence>
<keyword evidence="7 8" id="KW-0012">Acyltransferase</keyword>
<keyword evidence="1 8" id="KW-0963">Cytoplasm</keyword>
<evidence type="ECO:0000313" key="10">
    <source>
        <dbReference type="EMBL" id="CAJ55073.1"/>
    </source>
</evidence>
<dbReference type="Pfam" id="PF00132">
    <property type="entry name" value="Hexapep"/>
    <property type="match status" value="2"/>
</dbReference>